<accession>A0A1T4QEL6</accession>
<dbReference type="InterPro" id="IPR039424">
    <property type="entry name" value="SBP_5"/>
</dbReference>
<dbReference type="STRING" id="225324.SAMN02745126_03177"/>
<dbReference type="AlphaFoldDB" id="A0A1T4QEL6"/>
<comment type="subcellular location">
    <subcellularLocation>
        <location evidence="1">Periplasm</location>
    </subcellularLocation>
</comment>
<name>A0A1T4QEL6_9HYPH</name>
<keyword evidence="6" id="KW-1185">Reference proteome</keyword>
<evidence type="ECO:0000259" key="4">
    <source>
        <dbReference type="Pfam" id="PF00496"/>
    </source>
</evidence>
<dbReference type="CDD" id="cd08497">
    <property type="entry name" value="MbnE-like"/>
    <property type="match status" value="1"/>
</dbReference>
<organism evidence="5 6">
    <name type="scientific">Enhydrobacter aerosaccus</name>
    <dbReference type="NCBI Taxonomy" id="225324"/>
    <lineage>
        <taxon>Bacteria</taxon>
        <taxon>Pseudomonadati</taxon>
        <taxon>Pseudomonadota</taxon>
        <taxon>Alphaproteobacteria</taxon>
        <taxon>Hyphomicrobiales</taxon>
        <taxon>Enhydrobacter</taxon>
    </lineage>
</organism>
<dbReference type="Proteomes" id="UP000190092">
    <property type="component" value="Unassembled WGS sequence"/>
</dbReference>
<dbReference type="GO" id="GO:1904680">
    <property type="term" value="F:peptide transmembrane transporter activity"/>
    <property type="evidence" value="ECO:0007669"/>
    <property type="project" value="TreeGrafter"/>
</dbReference>
<evidence type="ECO:0000256" key="2">
    <source>
        <dbReference type="ARBA" id="ARBA00005695"/>
    </source>
</evidence>
<dbReference type="InterPro" id="IPR000914">
    <property type="entry name" value="SBP_5_dom"/>
</dbReference>
<evidence type="ECO:0000256" key="1">
    <source>
        <dbReference type="ARBA" id="ARBA00004418"/>
    </source>
</evidence>
<sequence>MAIGRRKVLAGGAALWVGAPAILRAQTSSKIHVGHGIAMHGEPKYGADPGPLDFLNPAAPKTGAVKFGTLGTYDSLHPFTLKGVPAAGLGSLWETLCWHSPEEAFTAYGLIAETIEWPEDRSWVAFTLRAQAKWHDGTAITPEDVVFSFDILKSKGRPTYAAYYADVIKAEKTGDAKVLFTFRNDKNRELPLILGQLPILPSTWWKGKDFEKVSLEPALGSGPYKVDSVDVGRSITYRRVPTWWARDLWFNRGRNNFETIRYDYYRDNTIIFEAFKGGDTDIRRENSGRNWMIGYKDLPAIADGRIQRAEIAHENPAPMQGFVFNTRRDIFKHRNVREAIGLMYDFEWQNKNLSYGFYQRTRSYFGNCELEAKGLPSPEELKILEPLRGKIPDEVFTAEYNPPKTDGSGNIREQVRKAIPLLKEAGWEIKDGKMTDKNGRKLAFEILLNDAAFEKMALPVKQNLERLGIDMTIRTVDTSQYQRRTDNYDFDMVIDLWAESLSPGNEQRDFWGSKAADIPGGRNTIGIKDPAIDQLVELIIAAPDRESLVTRTRALDRVLSWHMFAIPQFYSGKALVAYWNRFGRPSKTAKYEPLAFDTWWVDEAKDRALTRGEKK</sequence>
<dbReference type="GO" id="GO:0030288">
    <property type="term" value="C:outer membrane-bounded periplasmic space"/>
    <property type="evidence" value="ECO:0007669"/>
    <property type="project" value="TreeGrafter"/>
</dbReference>
<dbReference type="EMBL" id="FUWJ01000003">
    <property type="protein sequence ID" value="SKA02144.1"/>
    <property type="molecule type" value="Genomic_DNA"/>
</dbReference>
<dbReference type="PIRSF" id="PIRSF002741">
    <property type="entry name" value="MppA"/>
    <property type="match status" value="1"/>
</dbReference>
<reference evidence="6" key="1">
    <citation type="submission" date="2017-02" db="EMBL/GenBank/DDBJ databases">
        <authorList>
            <person name="Varghese N."/>
            <person name="Submissions S."/>
        </authorList>
    </citation>
    <scope>NUCLEOTIDE SEQUENCE [LARGE SCALE GENOMIC DNA]</scope>
    <source>
        <strain evidence="6">ATCC 27094</strain>
    </source>
</reference>
<dbReference type="GO" id="GO:0015833">
    <property type="term" value="P:peptide transport"/>
    <property type="evidence" value="ECO:0007669"/>
    <property type="project" value="TreeGrafter"/>
</dbReference>
<dbReference type="GO" id="GO:0043190">
    <property type="term" value="C:ATP-binding cassette (ABC) transporter complex"/>
    <property type="evidence" value="ECO:0007669"/>
    <property type="project" value="InterPro"/>
</dbReference>
<gene>
    <name evidence="5" type="ORF">SAMN02745126_03177</name>
</gene>
<dbReference type="RefSeq" id="WP_085934878.1">
    <property type="nucleotide sequence ID" value="NZ_FUWJ01000003.1"/>
</dbReference>
<dbReference type="Pfam" id="PF00496">
    <property type="entry name" value="SBP_bac_5"/>
    <property type="match status" value="1"/>
</dbReference>
<dbReference type="Gene3D" id="3.10.105.10">
    <property type="entry name" value="Dipeptide-binding Protein, Domain 3"/>
    <property type="match status" value="1"/>
</dbReference>
<evidence type="ECO:0000256" key="3">
    <source>
        <dbReference type="ARBA" id="ARBA00022729"/>
    </source>
</evidence>
<dbReference type="GO" id="GO:0042884">
    <property type="term" value="P:microcin transport"/>
    <property type="evidence" value="ECO:0007669"/>
    <property type="project" value="TreeGrafter"/>
</dbReference>
<dbReference type="FunFam" id="3.10.105.10:FF:000005">
    <property type="entry name" value="ABC transporter substrate-binding protein"/>
    <property type="match status" value="1"/>
</dbReference>
<keyword evidence="3" id="KW-0732">Signal</keyword>
<evidence type="ECO:0000313" key="6">
    <source>
        <dbReference type="Proteomes" id="UP000190092"/>
    </source>
</evidence>
<dbReference type="OrthoDB" id="9803988at2"/>
<dbReference type="PANTHER" id="PTHR30290:SF64">
    <property type="entry name" value="ABC TRANSPORTER PERIPLASMIC BINDING PROTEIN"/>
    <property type="match status" value="1"/>
</dbReference>
<dbReference type="SUPFAM" id="SSF53850">
    <property type="entry name" value="Periplasmic binding protein-like II"/>
    <property type="match status" value="1"/>
</dbReference>
<protein>
    <submittedName>
        <fullName evidence="5">Microcin C transport system substrate-binding protein</fullName>
    </submittedName>
</protein>
<feature type="domain" description="Solute-binding protein family 5" evidence="4">
    <location>
        <begin position="109"/>
        <end position="514"/>
    </location>
</feature>
<comment type="similarity">
    <text evidence="2">Belongs to the bacterial solute-binding protein 5 family.</text>
</comment>
<evidence type="ECO:0000313" key="5">
    <source>
        <dbReference type="EMBL" id="SKA02144.1"/>
    </source>
</evidence>
<dbReference type="Gene3D" id="3.40.190.10">
    <property type="entry name" value="Periplasmic binding protein-like II"/>
    <property type="match status" value="1"/>
</dbReference>
<dbReference type="PANTHER" id="PTHR30290">
    <property type="entry name" value="PERIPLASMIC BINDING COMPONENT OF ABC TRANSPORTER"/>
    <property type="match status" value="1"/>
</dbReference>
<dbReference type="InterPro" id="IPR030678">
    <property type="entry name" value="Peptide/Ni-bd"/>
</dbReference>
<proteinExistence type="inferred from homology"/>